<feature type="compositionally biased region" description="Gly residues" evidence="1">
    <location>
        <begin position="98"/>
        <end position="110"/>
    </location>
</feature>
<dbReference type="EMBL" id="CAACVS010000218">
    <property type="protein sequence ID" value="VEU39378.1"/>
    <property type="molecule type" value="Genomic_DNA"/>
</dbReference>
<name>A0A448ZBJ3_9STRA</name>
<accession>A0A448ZBJ3</accession>
<dbReference type="AlphaFoldDB" id="A0A448ZBJ3"/>
<proteinExistence type="predicted"/>
<keyword evidence="3" id="KW-1185">Reference proteome</keyword>
<reference evidence="2 3" key="1">
    <citation type="submission" date="2019-01" db="EMBL/GenBank/DDBJ databases">
        <authorList>
            <person name="Ferrante I. M."/>
        </authorList>
    </citation>
    <scope>NUCLEOTIDE SEQUENCE [LARGE SCALE GENOMIC DNA]</scope>
    <source>
        <strain evidence="2 3">B856</strain>
    </source>
</reference>
<evidence type="ECO:0000256" key="1">
    <source>
        <dbReference type="SAM" id="MobiDB-lite"/>
    </source>
</evidence>
<evidence type="ECO:0000313" key="2">
    <source>
        <dbReference type="EMBL" id="VEU39378.1"/>
    </source>
</evidence>
<sequence>MLLHLLQKMSLTLWRPVIKSRSSAGPIFTFTQWSKSESLSFRAERDCVRAIESARDRRSDIGESGGGCVPGVEPLALALPCSPPSLPDLRRRSSTSGFGRGAVSTGGGGCPINSEGFPRDEIEEDPGDGETAETRRPPDGGLAWDTAAEIAWADAEEVDALAPLDMLVAGLRAGRSVRFVLVWFGSFGLFVRGV</sequence>
<organism evidence="2 3">
    <name type="scientific">Pseudo-nitzschia multistriata</name>
    <dbReference type="NCBI Taxonomy" id="183589"/>
    <lineage>
        <taxon>Eukaryota</taxon>
        <taxon>Sar</taxon>
        <taxon>Stramenopiles</taxon>
        <taxon>Ochrophyta</taxon>
        <taxon>Bacillariophyta</taxon>
        <taxon>Bacillariophyceae</taxon>
        <taxon>Bacillariophycidae</taxon>
        <taxon>Bacillariales</taxon>
        <taxon>Bacillariaceae</taxon>
        <taxon>Pseudo-nitzschia</taxon>
    </lineage>
</organism>
<evidence type="ECO:0000313" key="3">
    <source>
        <dbReference type="Proteomes" id="UP000291116"/>
    </source>
</evidence>
<feature type="region of interest" description="Disordered" evidence="1">
    <location>
        <begin position="90"/>
        <end position="142"/>
    </location>
</feature>
<dbReference type="Proteomes" id="UP000291116">
    <property type="component" value="Unassembled WGS sequence"/>
</dbReference>
<feature type="compositionally biased region" description="Acidic residues" evidence="1">
    <location>
        <begin position="121"/>
        <end position="131"/>
    </location>
</feature>
<gene>
    <name evidence="2" type="ORF">PSNMU_V1.4_AUG-EV-PASAV3_0062260</name>
</gene>
<protein>
    <submittedName>
        <fullName evidence="2">Uncharacterized protein</fullName>
    </submittedName>
</protein>